<dbReference type="Proteomes" id="UP000280842">
    <property type="component" value="Unassembled WGS sequence"/>
</dbReference>
<feature type="domain" description="Transcription regulator AsnC/Lrp ligand binding" evidence="1">
    <location>
        <begin position="29"/>
        <end position="99"/>
    </location>
</feature>
<evidence type="ECO:0000313" key="3">
    <source>
        <dbReference type="Proteomes" id="UP000280842"/>
    </source>
</evidence>
<evidence type="ECO:0000313" key="2">
    <source>
        <dbReference type="EMBL" id="RMA92561.1"/>
    </source>
</evidence>
<dbReference type="AlphaFoldDB" id="A0A3M0B5V7"/>
<accession>A0A3M0B5V7</accession>
<dbReference type="RefSeq" id="WP_121923709.1">
    <property type="nucleotide sequence ID" value="NZ_REFO01000016.1"/>
</dbReference>
<proteinExistence type="predicted"/>
<dbReference type="EMBL" id="REFO01000016">
    <property type="protein sequence ID" value="RMA92561.1"/>
    <property type="molecule type" value="Genomic_DNA"/>
</dbReference>
<dbReference type="InterPro" id="IPR011008">
    <property type="entry name" value="Dimeric_a/b-barrel"/>
</dbReference>
<reference evidence="2 3" key="1">
    <citation type="submission" date="2018-10" db="EMBL/GenBank/DDBJ databases">
        <title>Genomic Encyclopedia of Archaeal and Bacterial Type Strains, Phase II (KMG-II): from individual species to whole genera.</title>
        <authorList>
            <person name="Goeker M."/>
        </authorList>
    </citation>
    <scope>NUCLEOTIDE SEQUENCE [LARGE SCALE GENOMIC DNA]</scope>
    <source>
        <strain evidence="2 3">VM1</strain>
    </source>
</reference>
<name>A0A3M0B5V7_9AQUI</name>
<protein>
    <submittedName>
        <fullName evidence="2">AsnC-like helix-turn-helix protein</fullName>
    </submittedName>
</protein>
<evidence type="ECO:0000259" key="1">
    <source>
        <dbReference type="Pfam" id="PF01037"/>
    </source>
</evidence>
<dbReference type="SUPFAM" id="SSF54909">
    <property type="entry name" value="Dimeric alpha+beta barrel"/>
    <property type="match status" value="1"/>
</dbReference>
<dbReference type="InterPro" id="IPR019887">
    <property type="entry name" value="Tscrpt_reg_AsnC/Lrp_C"/>
</dbReference>
<sequence length="100" mass="11206">MEEKLNEAPIPFSELLKDIDVKEKSRAYVLIEADPALIPEILEQLAKIENVRSADIVTGIYDIIVFVEGENQNEIGRVVIRDINPIKGVKKATTCMVVEI</sequence>
<keyword evidence="3" id="KW-1185">Reference proteome</keyword>
<dbReference type="Pfam" id="PF01037">
    <property type="entry name" value="AsnC_trans_reg"/>
    <property type="match status" value="1"/>
</dbReference>
<organism evidence="2 3">
    <name type="scientific">Hydrogenothermus marinus</name>
    <dbReference type="NCBI Taxonomy" id="133270"/>
    <lineage>
        <taxon>Bacteria</taxon>
        <taxon>Pseudomonadati</taxon>
        <taxon>Aquificota</taxon>
        <taxon>Aquificia</taxon>
        <taxon>Aquificales</taxon>
        <taxon>Hydrogenothermaceae</taxon>
        <taxon>Hydrogenothermus</taxon>
    </lineage>
</organism>
<dbReference type="OrthoDB" id="9797216at2"/>
<comment type="caution">
    <text evidence="2">The sequence shown here is derived from an EMBL/GenBank/DDBJ whole genome shotgun (WGS) entry which is preliminary data.</text>
</comment>
<dbReference type="Gene3D" id="3.30.70.920">
    <property type="match status" value="1"/>
</dbReference>
<gene>
    <name evidence="2" type="ORF">CLV39_1610</name>
</gene>